<evidence type="ECO:0000313" key="1">
    <source>
        <dbReference type="EMBL" id="EDX78290.1"/>
    </source>
</evidence>
<evidence type="ECO:0000313" key="2">
    <source>
        <dbReference type="Proteomes" id="UP000003835"/>
    </source>
</evidence>
<dbReference type="HOGENOM" id="CLU_3182408_0_0_3"/>
<organism evidence="1 2">
    <name type="scientific">Coleofasciculus chthonoplastes PCC 7420</name>
    <dbReference type="NCBI Taxonomy" id="118168"/>
    <lineage>
        <taxon>Bacteria</taxon>
        <taxon>Bacillati</taxon>
        <taxon>Cyanobacteriota</taxon>
        <taxon>Cyanophyceae</taxon>
        <taxon>Coleofasciculales</taxon>
        <taxon>Coleofasciculaceae</taxon>
        <taxon>Coleofasciculus</taxon>
    </lineage>
</organism>
<dbReference type="Proteomes" id="UP000003835">
    <property type="component" value="Unassembled WGS sequence"/>
</dbReference>
<sequence>MRGVNPRSIFNLSLKVKIADGSVVTLQQLGLGVVLNLRDRATQSPT</sequence>
<dbReference type="AlphaFoldDB" id="B4VJ71"/>
<keyword evidence="2" id="KW-1185">Reference proteome</keyword>
<protein>
    <submittedName>
        <fullName evidence="1">Uncharacterized protein</fullName>
    </submittedName>
</protein>
<dbReference type="EMBL" id="DS989842">
    <property type="protein sequence ID" value="EDX78290.1"/>
    <property type="molecule type" value="Genomic_DNA"/>
</dbReference>
<reference evidence="1 2" key="1">
    <citation type="submission" date="2008-07" db="EMBL/GenBank/DDBJ databases">
        <authorList>
            <person name="Tandeau de Marsac N."/>
            <person name="Ferriera S."/>
            <person name="Johnson J."/>
            <person name="Kravitz S."/>
            <person name="Beeson K."/>
            <person name="Sutton G."/>
            <person name="Rogers Y.-H."/>
            <person name="Friedman R."/>
            <person name="Frazier M."/>
            <person name="Venter J.C."/>
        </authorList>
    </citation>
    <scope>NUCLEOTIDE SEQUENCE [LARGE SCALE GENOMIC DNA]</scope>
    <source>
        <strain evidence="1 2">PCC 7420</strain>
    </source>
</reference>
<dbReference type="RefSeq" id="WP_006098723.1">
    <property type="nucleotide sequence ID" value="NZ_DS989842.1"/>
</dbReference>
<proteinExistence type="predicted"/>
<gene>
    <name evidence="1" type="ORF">MC7420_8028</name>
</gene>
<name>B4VJ71_9CYAN</name>
<dbReference type="STRING" id="118168.MC7420_8028"/>
<accession>B4VJ71</accession>